<dbReference type="PANTHER" id="PTHR35566:SF1">
    <property type="entry name" value="TYPE VI SECRETION SYSTEM BASEPLATE COMPONENT TSSK1"/>
    <property type="match status" value="1"/>
</dbReference>
<evidence type="ECO:0000313" key="2">
    <source>
        <dbReference type="Proteomes" id="UP000663570"/>
    </source>
</evidence>
<gene>
    <name evidence="1" type="primary">tssK</name>
    <name evidence="1" type="ORF">JY500_10325</name>
</gene>
<evidence type="ECO:0000313" key="1">
    <source>
        <dbReference type="EMBL" id="QSI78974.1"/>
    </source>
</evidence>
<dbReference type="RefSeq" id="WP_206256286.1">
    <property type="nucleotide sequence ID" value="NZ_CP071060.1"/>
</dbReference>
<accession>A0ABX7MC51</accession>
<sequence>MSWFSKVVWSEGLFLQPQHFQQQDRHTEWWVEARTRPVSAHFWGFSHLVIDEAALAAGKVAILEARGILPDGTPFDCPTIDLAPPPFDFPADGKDALVCLALPLRRPQAVEVSGEADAATRLARYEPAEANVLDAHTADAGTVPIEVGHPRLRLELAGPLTEAFVSIGVVRVSERRADNSLLLDRGYVPPVLGCKVSSVLGAYLKEICALLRQRGDALASRLAQPGAGGVSEFADFIFLMIANRHQPVLDQFAQLSLLHPERLHERMLELAGELATLTRAERRPENFPAYTHDALDQCFLPLMREIRRGLATVLEQTAVPIELQDHKQGRYVGMIADRGLLRQAGFVLAVNAQVPGEALRARFPTQAKLGPVERIRELVNLQLPGIALRPLPVAPRQLPYHAGFSYFELDNSGELWKQLDTSGGLGIYVAGDFPGLELSLWAIRA</sequence>
<dbReference type="Pfam" id="PF05936">
    <property type="entry name" value="T6SS_VasE"/>
    <property type="match status" value="1"/>
</dbReference>
<dbReference type="EMBL" id="CP071060">
    <property type="protein sequence ID" value="QSI78974.1"/>
    <property type="molecule type" value="Genomic_DNA"/>
</dbReference>
<name>A0ABX7MC51_9RHOO</name>
<keyword evidence="2" id="KW-1185">Reference proteome</keyword>
<proteinExistence type="predicted"/>
<organism evidence="1 2">
    <name type="scientific">Niveibacterium microcysteis</name>
    <dbReference type="NCBI Taxonomy" id="2811415"/>
    <lineage>
        <taxon>Bacteria</taxon>
        <taxon>Pseudomonadati</taxon>
        <taxon>Pseudomonadota</taxon>
        <taxon>Betaproteobacteria</taxon>
        <taxon>Rhodocyclales</taxon>
        <taxon>Rhodocyclaceae</taxon>
        <taxon>Niveibacterium</taxon>
    </lineage>
</organism>
<dbReference type="InterPro" id="IPR010263">
    <property type="entry name" value="T6SS_TssK"/>
</dbReference>
<dbReference type="NCBIfam" id="TIGR03353">
    <property type="entry name" value="VI_chp_4"/>
    <property type="match status" value="1"/>
</dbReference>
<dbReference type="Proteomes" id="UP000663570">
    <property type="component" value="Chromosome"/>
</dbReference>
<dbReference type="PANTHER" id="PTHR35566">
    <property type="entry name" value="BLR3599 PROTEIN"/>
    <property type="match status" value="1"/>
</dbReference>
<protein>
    <submittedName>
        <fullName evidence="1">Type VI secretion system baseplate subunit TssK</fullName>
    </submittedName>
</protein>
<reference evidence="1 2" key="1">
    <citation type="submission" date="2021-02" db="EMBL/GenBank/DDBJ databases">
        <title>Niveibacterium changnyeongensis HC41.</title>
        <authorList>
            <person name="Kang M."/>
        </authorList>
    </citation>
    <scope>NUCLEOTIDE SEQUENCE [LARGE SCALE GENOMIC DNA]</scope>
    <source>
        <strain evidence="1 2">HC41</strain>
    </source>
</reference>